<keyword evidence="2" id="KW-1185">Reference proteome</keyword>
<dbReference type="EMBL" id="JANBUP010000998">
    <property type="protein sequence ID" value="KAJ2809337.1"/>
    <property type="molecule type" value="Genomic_DNA"/>
</dbReference>
<accession>A0ACC1LHE3</accession>
<dbReference type="Proteomes" id="UP001140096">
    <property type="component" value="Unassembled WGS sequence"/>
</dbReference>
<gene>
    <name evidence="1" type="ORF">H4S07_003226</name>
</gene>
<reference evidence="1" key="1">
    <citation type="submission" date="2022-07" db="EMBL/GenBank/DDBJ databases">
        <title>Phylogenomic reconstructions and comparative analyses of Kickxellomycotina fungi.</title>
        <authorList>
            <person name="Reynolds N.K."/>
            <person name="Stajich J.E."/>
            <person name="Barry K."/>
            <person name="Grigoriev I.V."/>
            <person name="Crous P."/>
            <person name="Smith M.E."/>
        </authorList>
    </citation>
    <scope>NUCLEOTIDE SEQUENCE</scope>
    <source>
        <strain evidence="1">CBS 102833</strain>
    </source>
</reference>
<organism evidence="1 2">
    <name type="scientific">Coemansia furcata</name>
    <dbReference type="NCBI Taxonomy" id="417177"/>
    <lineage>
        <taxon>Eukaryota</taxon>
        <taxon>Fungi</taxon>
        <taxon>Fungi incertae sedis</taxon>
        <taxon>Zoopagomycota</taxon>
        <taxon>Kickxellomycotina</taxon>
        <taxon>Kickxellomycetes</taxon>
        <taxon>Kickxellales</taxon>
        <taxon>Kickxellaceae</taxon>
        <taxon>Coemansia</taxon>
    </lineage>
</organism>
<proteinExistence type="predicted"/>
<name>A0ACC1LHE3_9FUNG</name>
<comment type="caution">
    <text evidence="1">The sequence shown here is derived from an EMBL/GenBank/DDBJ whole genome shotgun (WGS) entry which is preliminary data.</text>
</comment>
<sequence length="346" mass="40055">MCDPNWTYSLSADEYYRMCGYDDDKAKDDKEISNMDGLHDWMTCMPTYKTANAKETLARLRYMFHSDYFCQYIDIQLDIRKRIRHWETYKRQQRVIVEVCRCLTQGLNKTKTIIFVGDATFNTSSRGYIPGPNMSAFIEHLCRTGWTVITVWEFNTSQVCSYCCRQFHDDEMPYKMCDVGSAANGHVYHYKPRNNHFVRHCTNCGEIWNRDINAARNIAYLGLLEFFLHQRPLFFRKGLKEAPAYVISRQAAQAVERAAAPTAPVVPLTPVAPDVADGDTVRRSRKARECAEIVASPQQYIERLVNSRPVQDPQAEWNRTYNKIIKGQARRKAKKAASDKAKVKVK</sequence>
<evidence type="ECO:0000313" key="2">
    <source>
        <dbReference type="Proteomes" id="UP001140096"/>
    </source>
</evidence>
<protein>
    <submittedName>
        <fullName evidence="1">Uncharacterized protein</fullName>
    </submittedName>
</protein>
<evidence type="ECO:0000313" key="1">
    <source>
        <dbReference type="EMBL" id="KAJ2809337.1"/>
    </source>
</evidence>